<gene>
    <name evidence="4" type="ORF">OLW01_05570</name>
</gene>
<evidence type="ECO:0000259" key="2">
    <source>
        <dbReference type="Pfam" id="PF18040"/>
    </source>
</evidence>
<dbReference type="Pfam" id="PF18206">
    <property type="entry name" value="Porphyrn_cat_1"/>
    <property type="match status" value="1"/>
</dbReference>
<protein>
    <recommendedName>
        <fullName evidence="6">Agarase</fullName>
    </recommendedName>
</protein>
<proteinExistence type="predicted"/>
<name>A0ABY7APR7_9ALTE</name>
<dbReference type="InterPro" id="IPR040527">
    <property type="entry name" value="Beta-sand_Porphyrn"/>
</dbReference>
<evidence type="ECO:0000313" key="4">
    <source>
        <dbReference type="EMBL" id="WAJ71267.1"/>
    </source>
</evidence>
<dbReference type="Gene3D" id="2.60.120.1200">
    <property type="match status" value="1"/>
</dbReference>
<dbReference type="SUPFAM" id="SSF51445">
    <property type="entry name" value="(Trans)glycosidases"/>
    <property type="match status" value="1"/>
</dbReference>
<evidence type="ECO:0008006" key="6">
    <source>
        <dbReference type="Google" id="ProtNLM"/>
    </source>
</evidence>
<feature type="domain" description="Beta-porphyranase A C-terminal" evidence="2">
    <location>
        <begin position="583"/>
        <end position="677"/>
    </location>
</feature>
<dbReference type="Pfam" id="PF18040">
    <property type="entry name" value="BPA_C"/>
    <property type="match status" value="1"/>
</dbReference>
<evidence type="ECO:0000256" key="1">
    <source>
        <dbReference type="SAM" id="SignalP"/>
    </source>
</evidence>
<keyword evidence="1" id="KW-0732">Signal</keyword>
<dbReference type="RefSeq" id="WP_268075743.1">
    <property type="nucleotide sequence ID" value="NZ_CP109965.1"/>
</dbReference>
<feature type="chain" id="PRO_5046094047" description="Agarase" evidence="1">
    <location>
        <begin position="29"/>
        <end position="687"/>
    </location>
</feature>
<dbReference type="Proteomes" id="UP001163726">
    <property type="component" value="Chromosome"/>
</dbReference>
<dbReference type="InterPro" id="IPR041224">
    <property type="entry name" value="BPA_C"/>
</dbReference>
<dbReference type="Gene3D" id="3.20.20.80">
    <property type="entry name" value="Glycosidases"/>
    <property type="match status" value="1"/>
</dbReference>
<keyword evidence="5" id="KW-1185">Reference proteome</keyword>
<sequence length="687" mass="77985">MKRVNFKFKVAYLAILSAPLVLQANLHAADPVKISVNANMQHAVGGVAELDRSKYITLHSFINDSNWGNSDGSKGLSAEDATLRDQFLNEYDVYLGRDNGAYPWHLNRLKKSSKNGEISLKQVQKFGQQDKQNYASFYNTDPVAVAALEKRTVNMMRGGQPVMYPHLEYQFPCAVKKCSQYNTWIKDFDELAKFYATNLTYSYGQGGKTGEPKPAYIEVMNEPILFAAKHRATAKSISELHVKVAREIKKAHPEVKVGGYTAAWPGIEERDFATFDERWKVFIDTAGKDMDFYSIHIYDSYRGKKEAYRAGANAEAILDMLDQYSLLATGTRKPWVISEYGYFTPNSIERGEIKNAGYSKKLDWFNIRSFSSMMMGFLERPDQIAVSMPFHINKALWYNSQNGGVDSDGKRYSTRLFVMEEELSGKKHVHEKADSKWVYSDIVKWYQLWSDVKGTRVDSFANEIDMQVDAYVDSNKLHLIVNNMEHSEQPLQLDLAGTYGNKINKISSKHLYWHPEQQSSVLDVKTLKTDEKSFSIAPEATRIITFEFAKTLKIDQQLDEHKYYAADKNSFRQAIKANQPIAFNVNQVEKGQHGEAMLRLGVGRKHHLSLTPQVKINGVALKVPTDLRGHYENKPRKDFFGILEIPVPFSAVAETNNIEVVFPDNGGTATTAVLQVFNMTQAVKRPQ</sequence>
<organism evidence="4 5">
    <name type="scientific">Catenovulum adriaticum</name>
    <dbReference type="NCBI Taxonomy" id="2984846"/>
    <lineage>
        <taxon>Bacteria</taxon>
        <taxon>Pseudomonadati</taxon>
        <taxon>Pseudomonadota</taxon>
        <taxon>Gammaproteobacteria</taxon>
        <taxon>Alteromonadales</taxon>
        <taxon>Alteromonadaceae</taxon>
        <taxon>Catenovulum</taxon>
    </lineage>
</organism>
<evidence type="ECO:0000313" key="5">
    <source>
        <dbReference type="Proteomes" id="UP001163726"/>
    </source>
</evidence>
<dbReference type="CDD" id="cd21510">
    <property type="entry name" value="agarase_cat"/>
    <property type="match status" value="1"/>
</dbReference>
<feature type="signal peptide" evidence="1">
    <location>
        <begin position="1"/>
        <end position="28"/>
    </location>
</feature>
<reference evidence="4" key="1">
    <citation type="submission" date="2022-10" db="EMBL/GenBank/DDBJ databases">
        <title>Catenovulum adriacola sp. nov. isolated in the Harbour of Susak.</title>
        <authorList>
            <person name="Schoch T."/>
            <person name="Reich S.J."/>
            <person name="Stoeferle S."/>
            <person name="Flaiz M."/>
            <person name="Kazda M."/>
            <person name="Riedel C.U."/>
            <person name="Duerre P."/>
        </authorList>
    </citation>
    <scope>NUCLEOTIDE SEQUENCE</scope>
    <source>
        <strain evidence="4">TS8</strain>
    </source>
</reference>
<dbReference type="InterPro" id="IPR017853">
    <property type="entry name" value="GH"/>
</dbReference>
<accession>A0ABY7APR7</accession>
<evidence type="ECO:0000259" key="3">
    <source>
        <dbReference type="Pfam" id="PF18206"/>
    </source>
</evidence>
<feature type="domain" description="Porphyranase beta-sandwich" evidence="3">
    <location>
        <begin position="465"/>
        <end position="567"/>
    </location>
</feature>
<dbReference type="EMBL" id="CP109965">
    <property type="protein sequence ID" value="WAJ71267.1"/>
    <property type="molecule type" value="Genomic_DNA"/>
</dbReference>